<protein>
    <recommendedName>
        <fullName evidence="3">Wadjet protein JetD C-terminal domain-containing protein</fullName>
    </recommendedName>
</protein>
<organism evidence="1 2">
    <name type="scientific">Bythopirellula goksoeyrii</name>
    <dbReference type="NCBI Taxonomy" id="1400387"/>
    <lineage>
        <taxon>Bacteria</taxon>
        <taxon>Pseudomonadati</taxon>
        <taxon>Planctomycetota</taxon>
        <taxon>Planctomycetia</taxon>
        <taxon>Pirellulales</taxon>
        <taxon>Lacipirellulaceae</taxon>
        <taxon>Bythopirellula</taxon>
    </lineage>
</organism>
<accession>A0A5B9QC33</accession>
<proteinExistence type="predicted"/>
<evidence type="ECO:0000313" key="1">
    <source>
        <dbReference type="EMBL" id="QEG35160.1"/>
    </source>
</evidence>
<name>A0A5B9QC33_9BACT</name>
<dbReference type="KEGG" id="bgok:Pr1d_24510"/>
<dbReference type="AlphaFoldDB" id="A0A5B9QC33"/>
<dbReference type="Proteomes" id="UP000323917">
    <property type="component" value="Chromosome"/>
</dbReference>
<evidence type="ECO:0008006" key="3">
    <source>
        <dbReference type="Google" id="ProtNLM"/>
    </source>
</evidence>
<reference evidence="1 2" key="1">
    <citation type="submission" date="2019-08" db="EMBL/GenBank/DDBJ databases">
        <title>Deep-cultivation of Planctomycetes and their phenomic and genomic characterization uncovers novel biology.</title>
        <authorList>
            <person name="Wiegand S."/>
            <person name="Jogler M."/>
            <person name="Boedeker C."/>
            <person name="Pinto D."/>
            <person name="Vollmers J."/>
            <person name="Rivas-Marin E."/>
            <person name="Kohn T."/>
            <person name="Peeters S.H."/>
            <person name="Heuer A."/>
            <person name="Rast P."/>
            <person name="Oberbeckmann S."/>
            <person name="Bunk B."/>
            <person name="Jeske O."/>
            <person name="Meyerdierks A."/>
            <person name="Storesund J.E."/>
            <person name="Kallscheuer N."/>
            <person name="Luecker S."/>
            <person name="Lage O.M."/>
            <person name="Pohl T."/>
            <person name="Merkel B.J."/>
            <person name="Hornburger P."/>
            <person name="Mueller R.-W."/>
            <person name="Bruemmer F."/>
            <person name="Labrenz M."/>
            <person name="Spormann A.M."/>
            <person name="Op den Camp H."/>
            <person name="Overmann J."/>
            <person name="Amann R."/>
            <person name="Jetten M.S.M."/>
            <person name="Mascher T."/>
            <person name="Medema M.H."/>
            <person name="Devos D.P."/>
            <person name="Kaster A.-K."/>
            <person name="Ovreas L."/>
            <person name="Rohde M."/>
            <person name="Galperin M.Y."/>
            <person name="Jogler C."/>
        </authorList>
    </citation>
    <scope>NUCLEOTIDE SEQUENCE [LARGE SCALE GENOMIC DNA]</scope>
    <source>
        <strain evidence="1 2">Pr1d</strain>
    </source>
</reference>
<sequence>MVTRGYPSVSYIYEAARTIEYQEKPAHLYYFGDRDPSGVDIDRFVEERIREIAPKVELYFHRIAVTEEQIDQYQLPTRPTKKTDSRSKSFKGESVEVDAIAPDTLRELCESCITEHLDNFAYQRLLKAEQAERETLATMIENMGGAA</sequence>
<dbReference type="EMBL" id="CP042913">
    <property type="protein sequence ID" value="QEG35160.1"/>
    <property type="molecule type" value="Genomic_DNA"/>
</dbReference>
<evidence type="ECO:0000313" key="2">
    <source>
        <dbReference type="Proteomes" id="UP000323917"/>
    </source>
</evidence>
<keyword evidence="2" id="KW-1185">Reference proteome</keyword>
<gene>
    <name evidence="1" type="ORF">Pr1d_24510</name>
</gene>